<dbReference type="PROSITE" id="PS00061">
    <property type="entry name" value="ADH_SHORT"/>
    <property type="match status" value="1"/>
</dbReference>
<comment type="caution">
    <text evidence="3">The sequence shown here is derived from an EMBL/GenBank/DDBJ whole genome shotgun (WGS) entry which is preliminary data.</text>
</comment>
<dbReference type="GO" id="GO:0016491">
    <property type="term" value="F:oxidoreductase activity"/>
    <property type="evidence" value="ECO:0007669"/>
    <property type="project" value="UniProtKB-KW"/>
</dbReference>
<dbReference type="RefSeq" id="WP_266344751.1">
    <property type="nucleotide sequence ID" value="NZ_JBHSML010000014.1"/>
</dbReference>
<evidence type="ECO:0000313" key="3">
    <source>
        <dbReference type="EMBL" id="MFC5518815.1"/>
    </source>
</evidence>
<proteinExistence type="inferred from homology"/>
<name>A0ABW0Q2L1_9HYPH</name>
<dbReference type="InterPro" id="IPR036291">
    <property type="entry name" value="NAD(P)-bd_dom_sf"/>
</dbReference>
<dbReference type="InterPro" id="IPR020904">
    <property type="entry name" value="Sc_DH/Rdtase_CS"/>
</dbReference>
<reference evidence="4" key="1">
    <citation type="journal article" date="2019" name="Int. J. Syst. Evol. Microbiol.">
        <title>The Global Catalogue of Microorganisms (GCM) 10K type strain sequencing project: providing services to taxonomists for standard genome sequencing and annotation.</title>
        <authorList>
            <consortium name="The Broad Institute Genomics Platform"/>
            <consortium name="The Broad Institute Genome Sequencing Center for Infectious Disease"/>
            <person name="Wu L."/>
            <person name="Ma J."/>
        </authorList>
    </citation>
    <scope>NUCLEOTIDE SEQUENCE [LARGE SCALE GENOMIC DNA]</scope>
    <source>
        <strain evidence="4">KACC 12633</strain>
    </source>
</reference>
<dbReference type="CDD" id="cd05233">
    <property type="entry name" value="SDR_c"/>
    <property type="match status" value="1"/>
</dbReference>
<dbReference type="InterPro" id="IPR002347">
    <property type="entry name" value="SDR_fam"/>
</dbReference>
<sequence length="258" mass="26441">MDFAGKSAFVMGGTTGIGRATAELFVERGARVTVFGASGSADGADPELDALPDGMLALVGDGSIAAEVDGAIKRAAEHGGGLDILVCSAAIHPYGDAVDTDPSVWARVMAVNIGSAYLTAHFGVPHLRRRGGGSIINVASNQGSANSAGLSAYATSKGALLAFTRTLAVDFGKDGIRANTVSPGPIDTPLLRVAARKLKDGRSLEEIYDDWGKNLPICRIGRAREMAEVIAFLASDRASYVTGADYVADGGLLAALGF</sequence>
<keyword evidence="2 3" id="KW-0560">Oxidoreductase</keyword>
<comment type="similarity">
    <text evidence="1">Belongs to the short-chain dehydrogenases/reductases (SDR) family.</text>
</comment>
<evidence type="ECO:0000256" key="1">
    <source>
        <dbReference type="ARBA" id="ARBA00006484"/>
    </source>
</evidence>
<gene>
    <name evidence="3" type="ORF">ACFPP9_23780</name>
</gene>
<dbReference type="PRINTS" id="PR00081">
    <property type="entry name" value="GDHRDH"/>
</dbReference>
<dbReference type="PRINTS" id="PR00080">
    <property type="entry name" value="SDRFAMILY"/>
</dbReference>
<protein>
    <submittedName>
        <fullName evidence="3">SDR family NAD(P)-dependent oxidoreductase</fullName>
        <ecNumber evidence="3">1.1.1.-</ecNumber>
    </submittedName>
</protein>
<dbReference type="Pfam" id="PF13561">
    <property type="entry name" value="adh_short_C2"/>
    <property type="match status" value="1"/>
</dbReference>
<dbReference type="SUPFAM" id="SSF51735">
    <property type="entry name" value="NAD(P)-binding Rossmann-fold domains"/>
    <property type="match status" value="1"/>
</dbReference>
<accession>A0ABW0Q2L1</accession>
<keyword evidence="4" id="KW-1185">Reference proteome</keyword>
<evidence type="ECO:0000313" key="4">
    <source>
        <dbReference type="Proteomes" id="UP001596150"/>
    </source>
</evidence>
<evidence type="ECO:0000256" key="2">
    <source>
        <dbReference type="ARBA" id="ARBA00023002"/>
    </source>
</evidence>
<dbReference type="EMBL" id="JBHSML010000014">
    <property type="protein sequence ID" value="MFC5518815.1"/>
    <property type="molecule type" value="Genomic_DNA"/>
</dbReference>
<dbReference type="EC" id="1.1.1.-" evidence="3"/>
<dbReference type="PANTHER" id="PTHR43477:SF1">
    <property type="entry name" value="DIHYDROANTICAPSIN 7-DEHYDROGENASE"/>
    <property type="match status" value="1"/>
</dbReference>
<organism evidence="3 4">
    <name type="scientific">Kaistia terrae</name>
    <dbReference type="NCBI Taxonomy" id="537017"/>
    <lineage>
        <taxon>Bacteria</taxon>
        <taxon>Pseudomonadati</taxon>
        <taxon>Pseudomonadota</taxon>
        <taxon>Alphaproteobacteria</taxon>
        <taxon>Hyphomicrobiales</taxon>
        <taxon>Kaistiaceae</taxon>
        <taxon>Kaistia</taxon>
    </lineage>
</organism>
<dbReference type="Gene3D" id="3.40.50.720">
    <property type="entry name" value="NAD(P)-binding Rossmann-like Domain"/>
    <property type="match status" value="1"/>
</dbReference>
<dbReference type="InterPro" id="IPR051122">
    <property type="entry name" value="SDR_DHRS6-like"/>
</dbReference>
<dbReference type="PANTHER" id="PTHR43477">
    <property type="entry name" value="DIHYDROANTICAPSIN 7-DEHYDROGENASE"/>
    <property type="match status" value="1"/>
</dbReference>
<dbReference type="Proteomes" id="UP001596150">
    <property type="component" value="Unassembled WGS sequence"/>
</dbReference>